<evidence type="ECO:0000256" key="10">
    <source>
        <dbReference type="ARBA" id="ARBA00030700"/>
    </source>
</evidence>
<dbReference type="PANTHER" id="PTHR31761">
    <property type="entry name" value="GROWTH ARREST AND DNA DAMAGE-INDUCIBLE PROTEINS-INTERACTING PROTEIN 1 GADD45GIP1"/>
    <property type="match status" value="1"/>
</dbReference>
<evidence type="ECO:0000256" key="2">
    <source>
        <dbReference type="ARBA" id="ARBA00004173"/>
    </source>
</evidence>
<accession>A0A1B6MNJ5</accession>
<evidence type="ECO:0000256" key="11">
    <source>
        <dbReference type="ARBA" id="ARBA00035184"/>
    </source>
</evidence>
<comment type="similarity">
    <text evidence="3">Belongs to the mitochondrion-specific ribosomal protein mL64 family.</text>
</comment>
<keyword evidence="9" id="KW-0131">Cell cycle</keyword>
<evidence type="ECO:0000256" key="12">
    <source>
        <dbReference type="ARBA" id="ARBA00035485"/>
    </source>
</evidence>
<evidence type="ECO:0000256" key="13">
    <source>
        <dbReference type="ARBA" id="ARBA00060144"/>
    </source>
</evidence>
<comment type="subcellular location">
    <subcellularLocation>
        <location evidence="2">Mitochondrion</location>
    </subcellularLocation>
    <subcellularLocation>
        <location evidence="1">Nucleus</location>
    </subcellularLocation>
</comment>
<evidence type="ECO:0000256" key="9">
    <source>
        <dbReference type="ARBA" id="ARBA00023306"/>
    </source>
</evidence>
<dbReference type="GO" id="GO:1990904">
    <property type="term" value="C:ribonucleoprotein complex"/>
    <property type="evidence" value="ECO:0007669"/>
    <property type="project" value="UniProtKB-KW"/>
</dbReference>
<evidence type="ECO:0000313" key="15">
    <source>
        <dbReference type="EMBL" id="JAT37472.1"/>
    </source>
</evidence>
<dbReference type="Pfam" id="PF10147">
    <property type="entry name" value="CR6_interact"/>
    <property type="match status" value="1"/>
</dbReference>
<dbReference type="AlphaFoldDB" id="A0A1B6MNJ5"/>
<keyword evidence="8" id="KW-0687">Ribonucleoprotein</keyword>
<evidence type="ECO:0000256" key="6">
    <source>
        <dbReference type="ARBA" id="ARBA00023128"/>
    </source>
</evidence>
<evidence type="ECO:0000256" key="3">
    <source>
        <dbReference type="ARBA" id="ARBA00005421"/>
    </source>
</evidence>
<dbReference type="InterPro" id="IPR018472">
    <property type="entry name" value="Ribosomal_mL64"/>
</dbReference>
<evidence type="ECO:0000256" key="7">
    <source>
        <dbReference type="ARBA" id="ARBA00023242"/>
    </source>
</evidence>
<protein>
    <recommendedName>
        <fullName evidence="11">Large ribosomal subunit protein mL64</fullName>
    </recommendedName>
    <alternativeName>
        <fullName evidence="10">39S ribosomal protein L59, mitochondrial</fullName>
    </alternativeName>
    <alternativeName>
        <fullName evidence="12">Growth arrest and DNA damage-inducible proteins-interacting protein 1</fullName>
    </alternativeName>
</protein>
<dbReference type="PANTHER" id="PTHR31761:SF1">
    <property type="entry name" value="LARGE RIBOSOMAL SUBUNIT PROTEIN ML64"/>
    <property type="match status" value="1"/>
</dbReference>
<reference evidence="15" key="1">
    <citation type="submission" date="2015-11" db="EMBL/GenBank/DDBJ databases">
        <title>De novo transcriptome assembly of four potential Pierce s Disease insect vectors from Arizona vineyards.</title>
        <authorList>
            <person name="Tassone E.E."/>
        </authorList>
    </citation>
    <scope>NUCLEOTIDE SEQUENCE</scope>
</reference>
<evidence type="ECO:0000256" key="14">
    <source>
        <dbReference type="SAM" id="Coils"/>
    </source>
</evidence>
<dbReference type="Gene3D" id="6.10.280.120">
    <property type="entry name" value="Growth arrest and DNA-damage-inducible proteins-interacting protein 1"/>
    <property type="match status" value="1"/>
</dbReference>
<dbReference type="GO" id="GO:0005739">
    <property type="term" value="C:mitochondrion"/>
    <property type="evidence" value="ECO:0007669"/>
    <property type="project" value="UniProtKB-SubCell"/>
</dbReference>
<dbReference type="GO" id="GO:0005634">
    <property type="term" value="C:nucleus"/>
    <property type="evidence" value="ECO:0007669"/>
    <property type="project" value="UniProtKB-SubCell"/>
</dbReference>
<feature type="coiled-coil region" evidence="14">
    <location>
        <begin position="163"/>
        <end position="239"/>
    </location>
</feature>
<dbReference type="EMBL" id="GEBQ01002505">
    <property type="protein sequence ID" value="JAT37472.1"/>
    <property type="molecule type" value="Transcribed_RNA"/>
</dbReference>
<dbReference type="InterPro" id="IPR043035">
    <property type="entry name" value="Ribosomal_mL64_sf"/>
</dbReference>
<evidence type="ECO:0000256" key="4">
    <source>
        <dbReference type="ARBA" id="ARBA00022980"/>
    </source>
</evidence>
<dbReference type="GO" id="GO:0005840">
    <property type="term" value="C:ribosome"/>
    <property type="evidence" value="ECO:0007669"/>
    <property type="project" value="UniProtKB-KW"/>
</dbReference>
<evidence type="ECO:0000256" key="1">
    <source>
        <dbReference type="ARBA" id="ARBA00004123"/>
    </source>
</evidence>
<keyword evidence="6" id="KW-0496">Mitochondrion</keyword>
<organism evidence="15">
    <name type="scientific">Graphocephala atropunctata</name>
    <dbReference type="NCBI Taxonomy" id="36148"/>
    <lineage>
        <taxon>Eukaryota</taxon>
        <taxon>Metazoa</taxon>
        <taxon>Ecdysozoa</taxon>
        <taxon>Arthropoda</taxon>
        <taxon>Hexapoda</taxon>
        <taxon>Insecta</taxon>
        <taxon>Pterygota</taxon>
        <taxon>Neoptera</taxon>
        <taxon>Paraneoptera</taxon>
        <taxon>Hemiptera</taxon>
        <taxon>Auchenorrhyncha</taxon>
        <taxon>Membracoidea</taxon>
        <taxon>Cicadellidae</taxon>
        <taxon>Cicadellinae</taxon>
        <taxon>Cicadellini</taxon>
        <taxon>Graphocephala</taxon>
    </lineage>
</organism>
<sequence>MMNALGKHSLNSCKQPRLALIINVCVTRRNYTESSTKEEKSVEVMDDVSIQEREQDIERIRDKSRLKVEHRNMLFNKIPYSQPMTEAHLTIKYNRKMYGKFGSESGVYPGVMWPTKADVELRKEYEKIAYPFTIQELVAQAKTEIEERELNDLKIHERVISNLAKLELWKKELKDKVAKKEAEALAAKEKKDKLIEEVRRHFGFTVDPRDEKFKEMLAVKEKEQKKREKQARLEERERKSIAKLMARNEALLSATNSPDKNS</sequence>
<keyword evidence="5 14" id="KW-0175">Coiled coil</keyword>
<name>A0A1B6MNJ5_9HEMI</name>
<evidence type="ECO:0000256" key="8">
    <source>
        <dbReference type="ARBA" id="ARBA00023274"/>
    </source>
</evidence>
<comment type="function">
    <text evidence="13">Acts as a negative regulator of G1 to S cell cycle phase progression by inhibiting cyclin-dependent kinases. Inhibitory effects are additive with GADD45 proteins but also occur in the absence of GADD45 proteins. Acts as a repressor of the orphan nuclear receptor NR4A1 by inhibiting AB domain-mediated transcriptional activity. May be involved in the hormone-mediated regulation of NR4A1 transcriptional activity. May play a role in mitochondrial protein synthesis.</text>
</comment>
<keyword evidence="4" id="KW-0689">Ribosomal protein</keyword>
<evidence type="ECO:0000256" key="5">
    <source>
        <dbReference type="ARBA" id="ARBA00023054"/>
    </source>
</evidence>
<keyword evidence="7" id="KW-0539">Nucleus</keyword>
<proteinExistence type="inferred from homology"/>
<gene>
    <name evidence="15" type="ORF">g.18436</name>
</gene>